<feature type="chain" id="PRO_5040543975" description="Carboxylic ester hydrolase" evidence="6">
    <location>
        <begin position="17"/>
        <end position="559"/>
    </location>
</feature>
<keyword evidence="6" id="KW-0732">Signal</keyword>
<reference evidence="8" key="2">
    <citation type="submission" date="2022-10" db="EMBL/GenBank/DDBJ databases">
        <authorList>
            <consortium name="ENA_rothamsted_submissions"/>
            <consortium name="culmorum"/>
            <person name="King R."/>
        </authorList>
    </citation>
    <scope>NUCLEOTIDE SEQUENCE</scope>
</reference>
<evidence type="ECO:0000256" key="2">
    <source>
        <dbReference type="ARBA" id="ARBA00022487"/>
    </source>
</evidence>
<feature type="domain" description="Carboxylesterase type B" evidence="7">
    <location>
        <begin position="20"/>
        <end position="543"/>
    </location>
</feature>
<dbReference type="SUPFAM" id="SSF53474">
    <property type="entry name" value="alpha/beta-Hydrolases"/>
    <property type="match status" value="1"/>
</dbReference>
<evidence type="ECO:0000256" key="6">
    <source>
        <dbReference type="RuleBase" id="RU361235"/>
    </source>
</evidence>
<dbReference type="PROSITE" id="PS00122">
    <property type="entry name" value="CARBOXYLESTERASE_B_1"/>
    <property type="match status" value="1"/>
</dbReference>
<dbReference type="InterPro" id="IPR002018">
    <property type="entry name" value="CarbesteraseB"/>
</dbReference>
<dbReference type="OrthoDB" id="19653at2759"/>
<feature type="signal peptide" evidence="6">
    <location>
        <begin position="1"/>
        <end position="16"/>
    </location>
</feature>
<protein>
    <recommendedName>
        <fullName evidence="6">Carboxylic ester hydrolase</fullName>
        <ecNumber evidence="6">3.1.1.-</ecNumber>
    </recommendedName>
</protein>
<dbReference type="GO" id="GO:0052689">
    <property type="term" value="F:carboxylic ester hydrolase activity"/>
    <property type="evidence" value="ECO:0007669"/>
    <property type="project" value="UniProtKB-KW"/>
</dbReference>
<dbReference type="InterPro" id="IPR029058">
    <property type="entry name" value="AB_hydrolase_fold"/>
</dbReference>
<evidence type="ECO:0000256" key="3">
    <source>
        <dbReference type="ARBA" id="ARBA00022801"/>
    </source>
</evidence>
<dbReference type="InterPro" id="IPR050309">
    <property type="entry name" value="Type-B_Carboxylest/Lipase"/>
</dbReference>
<dbReference type="InterPro" id="IPR019826">
    <property type="entry name" value="Carboxylesterase_B_AS"/>
</dbReference>
<sequence>MLKFVLLLSCVVAVFAQERLTVTIPQGQLSGIRVSTGILQPHFWAFRGIPFAEPPVGQLRFRNPVAHRGWGGVLDASSYGPSCPHRPLAGMPVPNSDEDCLYLNVFTPSTTGNRPVMVWIHGGAFTLGDGSSQIYGPDFLVNDGGVIVVSMNYRLGIMGFLSSGDAAAQGNWAMKDQIEALRWVRNNIQHFGGNPNSITVFGESAGSVSVHYLLLTQMGAGLFQRAIMQSGTANVPWGFQTDPVAQYTALGRRLGLTWSSSQDLANQLRTLSWRTIMDAQTGLMDMPVPRGFQSFAWVPCVEPANSPEERFLVDTPVNIMTRGQVMTVPMIIGYTSDESLFMIREALLDNTVFDQFANNPHFYVPQSYNLNPVTQSAQVNEVATTFRNSYMGGQHPNDAIRYNWTTYCTDHQFSFFVDRSVRYHVRRQTQPIYYYKFSYDGSLNMMKRLILLADYPGAMHADDIFYLFDVSNFPMPILPNNQAITIRRRMVRMWSNFATFGDPTPVTDSLITTRWARYTLDGQNYLDIEAESVNRNNPQNGRLTQWHTFQDRFNPSYPG</sequence>
<evidence type="ECO:0000256" key="1">
    <source>
        <dbReference type="ARBA" id="ARBA00005964"/>
    </source>
</evidence>
<dbReference type="EC" id="3.1.1.-" evidence="6"/>
<evidence type="ECO:0000256" key="5">
    <source>
        <dbReference type="ARBA" id="ARBA00023180"/>
    </source>
</evidence>
<gene>
    <name evidence="8" type="ORF">CHIRRI_LOCUS4947</name>
</gene>
<accession>A0A9N9RR17</accession>
<dbReference type="AlphaFoldDB" id="A0A9N9RR17"/>
<dbReference type="PROSITE" id="PS00941">
    <property type="entry name" value="CARBOXYLESTERASE_B_2"/>
    <property type="match status" value="1"/>
</dbReference>
<comment type="similarity">
    <text evidence="1 6">Belongs to the type-B carboxylesterase/lipase family.</text>
</comment>
<organism evidence="8 9">
    <name type="scientific">Chironomus riparius</name>
    <dbReference type="NCBI Taxonomy" id="315576"/>
    <lineage>
        <taxon>Eukaryota</taxon>
        <taxon>Metazoa</taxon>
        <taxon>Ecdysozoa</taxon>
        <taxon>Arthropoda</taxon>
        <taxon>Hexapoda</taxon>
        <taxon>Insecta</taxon>
        <taxon>Pterygota</taxon>
        <taxon>Neoptera</taxon>
        <taxon>Endopterygota</taxon>
        <taxon>Diptera</taxon>
        <taxon>Nematocera</taxon>
        <taxon>Chironomoidea</taxon>
        <taxon>Chironomidae</taxon>
        <taxon>Chironominae</taxon>
        <taxon>Chironomus</taxon>
    </lineage>
</organism>
<keyword evidence="4" id="KW-1015">Disulfide bond</keyword>
<keyword evidence="2" id="KW-0719">Serine esterase</keyword>
<proteinExistence type="inferred from homology"/>
<dbReference type="PANTHER" id="PTHR11559">
    <property type="entry name" value="CARBOXYLESTERASE"/>
    <property type="match status" value="1"/>
</dbReference>
<reference evidence="8" key="1">
    <citation type="submission" date="2022-01" db="EMBL/GenBank/DDBJ databases">
        <authorList>
            <person name="King R."/>
        </authorList>
    </citation>
    <scope>NUCLEOTIDE SEQUENCE</scope>
</reference>
<evidence type="ECO:0000313" key="8">
    <source>
        <dbReference type="EMBL" id="CAG9802031.1"/>
    </source>
</evidence>
<dbReference type="Proteomes" id="UP001153620">
    <property type="component" value="Chromosome 2"/>
</dbReference>
<evidence type="ECO:0000259" key="7">
    <source>
        <dbReference type="Pfam" id="PF00135"/>
    </source>
</evidence>
<keyword evidence="9" id="KW-1185">Reference proteome</keyword>
<dbReference type="Gene3D" id="3.40.50.1820">
    <property type="entry name" value="alpha/beta hydrolase"/>
    <property type="match status" value="1"/>
</dbReference>
<evidence type="ECO:0000256" key="4">
    <source>
        <dbReference type="ARBA" id="ARBA00023157"/>
    </source>
</evidence>
<dbReference type="Pfam" id="PF00135">
    <property type="entry name" value="COesterase"/>
    <property type="match status" value="1"/>
</dbReference>
<dbReference type="InterPro" id="IPR019819">
    <property type="entry name" value="Carboxylesterase_B_CS"/>
</dbReference>
<keyword evidence="3 6" id="KW-0378">Hydrolase</keyword>
<evidence type="ECO:0000313" key="9">
    <source>
        <dbReference type="Proteomes" id="UP001153620"/>
    </source>
</evidence>
<dbReference type="EMBL" id="OU895878">
    <property type="protein sequence ID" value="CAG9802031.1"/>
    <property type="molecule type" value="Genomic_DNA"/>
</dbReference>
<name>A0A9N9RR17_9DIPT</name>
<keyword evidence="5" id="KW-0325">Glycoprotein</keyword>